<dbReference type="InterPro" id="IPR003018">
    <property type="entry name" value="GAF"/>
</dbReference>
<organism evidence="2 3">
    <name type="scientific">Pseudoalteromonas lipolytica</name>
    <dbReference type="NCBI Taxonomy" id="570156"/>
    <lineage>
        <taxon>Bacteria</taxon>
        <taxon>Pseudomonadati</taxon>
        <taxon>Pseudomonadota</taxon>
        <taxon>Gammaproteobacteria</taxon>
        <taxon>Alteromonadales</taxon>
        <taxon>Pseudoalteromonadaceae</taxon>
        <taxon>Pseudoalteromonas</taxon>
    </lineage>
</organism>
<evidence type="ECO:0000313" key="2">
    <source>
        <dbReference type="EMBL" id="SFT72183.1"/>
    </source>
</evidence>
<dbReference type="SUPFAM" id="SSF55781">
    <property type="entry name" value="GAF domain-like"/>
    <property type="match status" value="1"/>
</dbReference>
<dbReference type="PANTHER" id="PTHR43102">
    <property type="entry name" value="SLR1143 PROTEIN"/>
    <property type="match status" value="1"/>
</dbReference>
<dbReference type="SMART" id="SM00065">
    <property type="entry name" value="GAF"/>
    <property type="match status" value="1"/>
</dbReference>
<accession>A0ABY1GR02</accession>
<dbReference type="InterPro" id="IPR029016">
    <property type="entry name" value="GAF-like_dom_sf"/>
</dbReference>
<keyword evidence="3" id="KW-1185">Reference proteome</keyword>
<dbReference type="EMBL" id="FPAZ01000008">
    <property type="protein sequence ID" value="SFT72183.1"/>
    <property type="molecule type" value="Genomic_DNA"/>
</dbReference>
<comment type="caution">
    <text evidence="2">The sequence shown here is derived from an EMBL/GenBank/DDBJ whole genome shotgun (WGS) entry which is preliminary data.</text>
</comment>
<dbReference type="RefSeq" id="WP_074989070.1">
    <property type="nucleotide sequence ID" value="NZ_FPAZ01000008.1"/>
</dbReference>
<protein>
    <submittedName>
        <fullName evidence="2">Diguanylate cyclase (GGDEF) domain-containing protein</fullName>
    </submittedName>
</protein>
<dbReference type="Pfam" id="PF01590">
    <property type="entry name" value="GAF"/>
    <property type="match status" value="1"/>
</dbReference>
<dbReference type="PANTHER" id="PTHR43102:SF2">
    <property type="entry name" value="GAF DOMAIN-CONTAINING PROTEIN"/>
    <property type="match status" value="1"/>
</dbReference>
<sequence>MDKPAEPFSEKARLEELRALEILDTPNDPALDRITRLVQQFFSVPICLISLVDEHRQWFKSCIGVSVKQTPRDISFCAHAILDNGPLVVCDALLDPRFADNPLVTGEPNIRFYAGSPITLQSGNRIGTLCIIDHQPRSFTQEQANVLKDFTAIIERELAVMQLATTDELTLLSNRRSFSSTAERYLDLCIRQNLKAKLVFIDLDNFKPINDTFGHATGDEVLKGFANVLASCCRKADLFARLSGDEFVILFTDLSTQECEVIMQRLAESFSELSGQFNHKINLSFSHGIANFSGQKPCSLSHLLALADSRMYKTKVIKKNLLIPTESNV</sequence>
<dbReference type="Gene3D" id="3.30.70.270">
    <property type="match status" value="1"/>
</dbReference>
<dbReference type="PROSITE" id="PS50887">
    <property type="entry name" value="GGDEF"/>
    <property type="match status" value="1"/>
</dbReference>
<dbReference type="NCBIfam" id="TIGR00254">
    <property type="entry name" value="GGDEF"/>
    <property type="match status" value="1"/>
</dbReference>
<dbReference type="InterPro" id="IPR043128">
    <property type="entry name" value="Rev_trsase/Diguanyl_cyclase"/>
</dbReference>
<dbReference type="InterPro" id="IPR029787">
    <property type="entry name" value="Nucleotide_cyclase"/>
</dbReference>
<dbReference type="InterPro" id="IPR000160">
    <property type="entry name" value="GGDEF_dom"/>
</dbReference>
<reference evidence="2 3" key="1">
    <citation type="submission" date="2016-10" db="EMBL/GenBank/DDBJ databases">
        <authorList>
            <person name="Varghese N."/>
            <person name="Submissions S."/>
        </authorList>
    </citation>
    <scope>NUCLEOTIDE SEQUENCE [LARGE SCALE GENOMIC DNA]</scope>
    <source>
        <strain evidence="2 3">CGMCC 1.8499</strain>
    </source>
</reference>
<dbReference type="SUPFAM" id="SSF55073">
    <property type="entry name" value="Nucleotide cyclase"/>
    <property type="match status" value="1"/>
</dbReference>
<dbReference type="Pfam" id="PF00990">
    <property type="entry name" value="GGDEF"/>
    <property type="match status" value="1"/>
</dbReference>
<gene>
    <name evidence="2" type="ORF">SAMN04487854_1088</name>
</gene>
<dbReference type="Proteomes" id="UP000183805">
    <property type="component" value="Unassembled WGS sequence"/>
</dbReference>
<feature type="domain" description="GGDEF" evidence="1">
    <location>
        <begin position="194"/>
        <end position="327"/>
    </location>
</feature>
<proteinExistence type="predicted"/>
<evidence type="ECO:0000259" key="1">
    <source>
        <dbReference type="PROSITE" id="PS50887"/>
    </source>
</evidence>
<dbReference type="Gene3D" id="3.30.450.40">
    <property type="match status" value="1"/>
</dbReference>
<dbReference type="CDD" id="cd01949">
    <property type="entry name" value="GGDEF"/>
    <property type="match status" value="1"/>
</dbReference>
<name>A0ABY1GR02_9GAMM</name>
<evidence type="ECO:0000313" key="3">
    <source>
        <dbReference type="Proteomes" id="UP000183805"/>
    </source>
</evidence>
<dbReference type="SMART" id="SM00267">
    <property type="entry name" value="GGDEF"/>
    <property type="match status" value="1"/>
</dbReference>